<organism evidence="1 2">
    <name type="scientific">Blumeria graminis f. sp. tritici 96224</name>
    <dbReference type="NCBI Taxonomy" id="1268274"/>
    <lineage>
        <taxon>Eukaryota</taxon>
        <taxon>Fungi</taxon>
        <taxon>Dikarya</taxon>
        <taxon>Ascomycota</taxon>
        <taxon>Pezizomycotina</taxon>
        <taxon>Leotiomycetes</taxon>
        <taxon>Erysiphales</taxon>
        <taxon>Erysiphaceae</taxon>
        <taxon>Blumeria</taxon>
    </lineage>
</organism>
<dbReference type="AlphaFoldDB" id="A0A656KGK8"/>
<dbReference type="Proteomes" id="UP000053110">
    <property type="component" value="Unassembled WGS sequence"/>
</dbReference>
<proteinExistence type="predicted"/>
<dbReference type="EMBL" id="KE375167">
    <property type="protein sequence ID" value="EPQ62679.1"/>
    <property type="molecule type" value="Genomic_DNA"/>
</dbReference>
<accession>A0A656KGK8</accession>
<evidence type="ECO:0008006" key="3">
    <source>
        <dbReference type="Google" id="ProtNLM"/>
    </source>
</evidence>
<name>A0A656KGK8_BLUGR</name>
<gene>
    <name evidence="1" type="ORF">BGT96224_Ac30430</name>
</gene>
<evidence type="ECO:0000313" key="1">
    <source>
        <dbReference type="EMBL" id="EPQ62679.1"/>
    </source>
</evidence>
<protein>
    <recommendedName>
        <fullName evidence="3">EKA-like protein</fullName>
    </recommendedName>
</protein>
<evidence type="ECO:0000313" key="2">
    <source>
        <dbReference type="Proteomes" id="UP000053110"/>
    </source>
</evidence>
<sequence>MPQTPPYLTEERTTMILSDQKNDLETIEPIRHALEGSSSKKGKEVFTDKTNELAVSFARKVTVSVFKSTVIIKAAKSLPVEG</sequence>
<reference evidence="2" key="1">
    <citation type="journal article" date="2013" name="Nat. Genet.">
        <title>The wheat powdery mildew genome shows the unique evolution of an obligate biotroph.</title>
        <authorList>
            <person name="Wicker T."/>
            <person name="Oberhaensli S."/>
            <person name="Parlange F."/>
            <person name="Buchmann J.P."/>
            <person name="Shatalina M."/>
            <person name="Roffler S."/>
            <person name="Ben-David R."/>
            <person name="Dolezel J."/>
            <person name="Simkova H."/>
            <person name="Schulze-Lefert P."/>
            <person name="Spanu P.D."/>
            <person name="Bruggmann R."/>
            <person name="Amselem J."/>
            <person name="Quesneville H."/>
            <person name="Ver Loren van Themaat E."/>
            <person name="Paape T."/>
            <person name="Shimizu K.K."/>
            <person name="Keller B."/>
        </authorList>
    </citation>
    <scope>NUCLEOTIDE SEQUENCE [LARGE SCALE GENOMIC DNA]</scope>
    <source>
        <strain evidence="2">96224</strain>
    </source>
</reference>